<evidence type="ECO:0000313" key="6">
    <source>
        <dbReference type="Proteomes" id="UP000198287"/>
    </source>
</evidence>
<name>A0A226CZR2_FOLCA</name>
<dbReference type="OrthoDB" id="10062362at2759"/>
<dbReference type="GO" id="GO:0022008">
    <property type="term" value="P:neurogenesis"/>
    <property type="evidence" value="ECO:0007669"/>
    <property type="project" value="TreeGrafter"/>
</dbReference>
<gene>
    <name evidence="5" type="ORF">Fcan01_27237</name>
</gene>
<evidence type="ECO:0000256" key="3">
    <source>
        <dbReference type="SAM" id="MobiDB-lite"/>
    </source>
</evidence>
<dbReference type="Gene3D" id="1.25.40.420">
    <property type="match status" value="1"/>
</dbReference>
<proteinExistence type="predicted"/>
<dbReference type="GO" id="GO:0005829">
    <property type="term" value="C:cytosol"/>
    <property type="evidence" value="ECO:0007669"/>
    <property type="project" value="TreeGrafter"/>
</dbReference>
<dbReference type="PANTHER" id="PTHR45774">
    <property type="entry name" value="BTB/POZ DOMAIN-CONTAINING"/>
    <property type="match status" value="1"/>
</dbReference>
<protein>
    <submittedName>
        <fullName evidence="5">BTB/POZ domain-containing protein 2</fullName>
    </submittedName>
</protein>
<dbReference type="InterPro" id="IPR011705">
    <property type="entry name" value="BACK"/>
</dbReference>
<dbReference type="EMBL" id="LNIX01000049">
    <property type="protein sequence ID" value="OXA38038.1"/>
    <property type="molecule type" value="Genomic_DNA"/>
</dbReference>
<evidence type="ECO:0000259" key="4">
    <source>
        <dbReference type="PROSITE" id="PS50097"/>
    </source>
</evidence>
<keyword evidence="2" id="KW-0963">Cytoplasm</keyword>
<dbReference type="InterPro" id="IPR011333">
    <property type="entry name" value="SKP1/BTB/POZ_sf"/>
</dbReference>
<comment type="subcellular location">
    <subcellularLocation>
        <location evidence="1">Cytoplasm</location>
    </subcellularLocation>
</comment>
<accession>A0A226CZR2</accession>
<dbReference type="InterPro" id="IPR012983">
    <property type="entry name" value="PHR"/>
</dbReference>
<dbReference type="Pfam" id="PF07707">
    <property type="entry name" value="BACK"/>
    <property type="match status" value="1"/>
</dbReference>
<dbReference type="Pfam" id="PF08005">
    <property type="entry name" value="PHR"/>
    <property type="match status" value="1"/>
</dbReference>
<dbReference type="Pfam" id="PF00651">
    <property type="entry name" value="BTB"/>
    <property type="match status" value="1"/>
</dbReference>
<keyword evidence="6" id="KW-1185">Reference proteome</keyword>
<evidence type="ECO:0000313" key="5">
    <source>
        <dbReference type="EMBL" id="OXA38038.1"/>
    </source>
</evidence>
<feature type="domain" description="BTB" evidence="4">
    <location>
        <begin position="39"/>
        <end position="110"/>
    </location>
</feature>
<organism evidence="5 6">
    <name type="scientific">Folsomia candida</name>
    <name type="common">Springtail</name>
    <dbReference type="NCBI Taxonomy" id="158441"/>
    <lineage>
        <taxon>Eukaryota</taxon>
        <taxon>Metazoa</taxon>
        <taxon>Ecdysozoa</taxon>
        <taxon>Arthropoda</taxon>
        <taxon>Hexapoda</taxon>
        <taxon>Collembola</taxon>
        <taxon>Entomobryomorpha</taxon>
        <taxon>Isotomoidea</taxon>
        <taxon>Isotomidae</taxon>
        <taxon>Proisotominae</taxon>
        <taxon>Folsomia</taxon>
    </lineage>
</organism>
<feature type="compositionally biased region" description="Basic and acidic residues" evidence="3">
    <location>
        <begin position="510"/>
        <end position="521"/>
    </location>
</feature>
<evidence type="ECO:0000256" key="2">
    <source>
        <dbReference type="ARBA" id="ARBA00022490"/>
    </source>
</evidence>
<dbReference type="CDD" id="cd14733">
    <property type="entry name" value="BACK"/>
    <property type="match status" value="1"/>
</dbReference>
<feature type="region of interest" description="Disordered" evidence="3">
    <location>
        <begin position="509"/>
        <end position="546"/>
    </location>
</feature>
<dbReference type="PROSITE" id="PS50097">
    <property type="entry name" value="BTB"/>
    <property type="match status" value="1"/>
</dbReference>
<dbReference type="Gene3D" id="2.60.120.820">
    <property type="entry name" value="PHR domain"/>
    <property type="match status" value="1"/>
</dbReference>
<sequence>MSGDLKVAPTKTTCSTDWRKLRPGPTQKLAYILESKELTDVTFSVGSPSNNETIHAHRLVLAMYSTVFEAMFQGPLAAGPAEVIQIPDIEPHPFNVMLKFIYTGEFQGDLPVDGALAVLYAARKYDITDLELVCTDHVKKLVSPSTAISILQTAQRLDIDDLTSSTSEFATRHFDAICRTEDFLNITLPNLVNFLKDDNTHGQELDLFHGVVRADQSDKTFTVVEFHLDNGVSVVPSSWISEKVGKKFCPFPDPIPKDFESIQSNLNSVPGQDWITYEVTCVRVHDNYKRAQGKAKKHIRNQQVDSTDAELGRGKRFRKNEEVLVTPAVSEPPPSLLHQINSGSSRQVNGPAEIPNDQQLQTLQIPYIRVEADQQLSELFSEFRNFQEESLRNQAFLLERAGWKWPIKTTADVDAVELWLLDPRNYQEEVLILSKVGGNSGGTKCVYDTLDWMICHQLALTLRYTSKSGKTAVGDKLFVKLTRESVRLSNPGLTDRQINRFIASWFRQSSQRDKSRNENKTGHPTQNTATASGEETSNEDESNNQHSRHIANLEHVESNLQIEEAENLMPTCSVIPPINNKSKLIQLAREWLPHEGFPMDPRTLLKTKRVIEIRDIEGGKFYHFGILKHINEVIESGNLLDFTIPNLSNFLELRNLLTLKIGIDGLPISRSSNKQFWPILGKLDQDPRSRVFIISLFYGSQKPQSLETFLGPFVKEMLKLEQNGVHAKGCHYSVRIRCLVADAPARSFLKRIKAHNAPCEEYTDQSFRERWWTNAECNRRNLEPNPLNRRSLSSEAIASIRFSIIPVDDFALHVVPQDLLTSKECTLLFQHMVVDKDNRLSLPKLPFNTKKRTCSTYTVKFYDEVATTPYVDISAGWFNKFTVDQPVTIVSFGFYGPHTAEVASYQVSIKLLKDSTQEILAELTGSTVVAKMKEIFHVLFPKPVAIYPGCSYRAWFSLKGPLTCHGSSTKSGGDVYPVSVNCRAFDYVKFTYVITGAHQLPEIAFQI</sequence>
<dbReference type="InterPro" id="IPR038648">
    <property type="entry name" value="PHR_sf"/>
</dbReference>
<dbReference type="Proteomes" id="UP000198287">
    <property type="component" value="Unassembled WGS sequence"/>
</dbReference>
<reference evidence="5 6" key="1">
    <citation type="submission" date="2015-12" db="EMBL/GenBank/DDBJ databases">
        <title>The genome of Folsomia candida.</title>
        <authorList>
            <person name="Faddeeva A."/>
            <person name="Derks M.F."/>
            <person name="Anvar Y."/>
            <person name="Smit S."/>
            <person name="Van Straalen N."/>
            <person name="Roelofs D."/>
        </authorList>
    </citation>
    <scope>NUCLEOTIDE SEQUENCE [LARGE SCALE GENOMIC DNA]</scope>
    <source>
        <strain evidence="5 6">VU population</strain>
        <tissue evidence="5">Whole body</tissue>
    </source>
</reference>
<dbReference type="AlphaFoldDB" id="A0A226CZR2"/>
<comment type="caution">
    <text evidence="5">The sequence shown here is derived from an EMBL/GenBank/DDBJ whole genome shotgun (WGS) entry which is preliminary data.</text>
</comment>
<evidence type="ECO:0000256" key="1">
    <source>
        <dbReference type="ARBA" id="ARBA00004496"/>
    </source>
</evidence>
<dbReference type="SUPFAM" id="SSF54695">
    <property type="entry name" value="POZ domain"/>
    <property type="match status" value="1"/>
</dbReference>
<feature type="compositionally biased region" description="Polar residues" evidence="3">
    <location>
        <begin position="522"/>
        <end position="535"/>
    </location>
</feature>
<dbReference type="Gene3D" id="3.30.710.10">
    <property type="entry name" value="Potassium Channel Kv1.1, Chain A"/>
    <property type="match status" value="1"/>
</dbReference>
<dbReference type="SMART" id="SM00225">
    <property type="entry name" value="BTB"/>
    <property type="match status" value="1"/>
</dbReference>
<dbReference type="InterPro" id="IPR000210">
    <property type="entry name" value="BTB/POZ_dom"/>
</dbReference>
<dbReference type="PANTHER" id="PTHR45774:SF3">
    <property type="entry name" value="BTB (POZ) DOMAIN-CONTAINING 2B-RELATED"/>
    <property type="match status" value="1"/>
</dbReference>